<feature type="transmembrane region" description="Helical" evidence="12">
    <location>
        <begin position="431"/>
        <end position="454"/>
    </location>
</feature>
<dbReference type="PIRSF" id="PIRSF006247">
    <property type="entry name" value="TrkH"/>
    <property type="match status" value="1"/>
</dbReference>
<dbReference type="GO" id="GO:0015379">
    <property type="term" value="F:potassium:chloride symporter activity"/>
    <property type="evidence" value="ECO:0007669"/>
    <property type="project" value="InterPro"/>
</dbReference>
<feature type="binding site" evidence="11">
    <location>
        <position position="91"/>
    </location>
    <ligand>
        <name>K(+)</name>
        <dbReference type="ChEBI" id="CHEBI:29103"/>
    </ligand>
</feature>
<feature type="transmembrane region" description="Helical" evidence="12">
    <location>
        <begin position="159"/>
        <end position="180"/>
    </location>
</feature>
<keyword evidence="8 10" id="KW-0406">Ion transport</keyword>
<dbReference type="RefSeq" id="WP_229734183.1">
    <property type="nucleotide sequence ID" value="NZ_BMHV01000001.1"/>
</dbReference>
<dbReference type="Proteomes" id="UP000632498">
    <property type="component" value="Unassembled WGS sequence"/>
</dbReference>
<keyword evidence="11" id="KW-0479">Metal-binding</keyword>
<feature type="transmembrane region" description="Helical" evidence="12">
    <location>
        <begin position="250"/>
        <end position="269"/>
    </location>
</feature>
<comment type="caution">
    <text evidence="13">The sequence shown here is derived from an EMBL/GenBank/DDBJ whole genome shotgun (WGS) entry which is preliminary data.</text>
</comment>
<feature type="transmembrane region" description="Helical" evidence="12">
    <location>
        <begin position="372"/>
        <end position="393"/>
    </location>
</feature>
<feature type="binding site" evidence="11">
    <location>
        <position position="293"/>
    </location>
    <ligand>
        <name>K(+)</name>
        <dbReference type="ChEBI" id="CHEBI:29103"/>
    </ligand>
</feature>
<reference evidence="13" key="2">
    <citation type="submission" date="2020-09" db="EMBL/GenBank/DDBJ databases">
        <authorList>
            <person name="Sun Q."/>
            <person name="Zhou Y."/>
        </authorList>
    </citation>
    <scope>NUCLEOTIDE SEQUENCE</scope>
    <source>
        <strain evidence="13">CGMCC 1.15254</strain>
    </source>
</reference>
<evidence type="ECO:0000256" key="4">
    <source>
        <dbReference type="ARBA" id="ARBA00022538"/>
    </source>
</evidence>
<comment type="subcellular location">
    <subcellularLocation>
        <location evidence="10">Cell inner membrane</location>
        <topology evidence="10">Multi-pass membrane protein</topology>
    </subcellularLocation>
    <subcellularLocation>
        <location evidence="1">Cell membrane</location>
        <topology evidence="1">Multi-pass membrane protein</topology>
    </subcellularLocation>
</comment>
<feature type="transmembrane region" description="Helical" evidence="12">
    <location>
        <begin position="400"/>
        <end position="419"/>
    </location>
</feature>
<keyword evidence="14" id="KW-1185">Reference proteome</keyword>
<evidence type="ECO:0000256" key="12">
    <source>
        <dbReference type="SAM" id="Phobius"/>
    </source>
</evidence>
<dbReference type="EMBL" id="BMHV01000001">
    <property type="protein sequence ID" value="GGF51489.1"/>
    <property type="molecule type" value="Genomic_DNA"/>
</dbReference>
<sequence>MLLIPAATDAIYHNIDWQVFLLSAAISSFIGVCVVLGAKNTDNHRLSFPQAFFLITSGWVVVTIFGAIPFVIKGVSPTDAVFETMSAITTTGSTIFTEIDTLPPGILFWRSILQWIGGIGIIAIAVLILPILRIGGMQLFKIESSGTENESDRFTKSTIYRLSGVYLVLTVLCVLVYYILGMGFFDAVNHAMTTISTGGYSTHNASFGYFENLSLHWAGTIFMICGAIPFFLFVKMTLGNYRAIVSDQQVKGFLLFLLISCTFMTIWLVNEREIGIFHALTLTSFNITSVVTTTGYATDDYTAWGHGAVGMFLVLMFVGGCSGSTAGAIKIYRYQVLWIFVRSHLKKLLSPNRVVIMKYNGRTLTDDVPSSVLAFLAVFIATIAVFTVVLSLLGLDIITAYSASVTAITNVGPGMGHIIGPSGTFQPLSDAAKWVLTVAMLAGRLEVLVLLIFFEKDFWIN</sequence>
<evidence type="ECO:0000256" key="8">
    <source>
        <dbReference type="ARBA" id="ARBA00023065"/>
    </source>
</evidence>
<keyword evidence="10" id="KW-0997">Cell inner membrane</keyword>
<evidence type="ECO:0000313" key="14">
    <source>
        <dbReference type="Proteomes" id="UP000632498"/>
    </source>
</evidence>
<comment type="function">
    <text evidence="10">Low-affinity potassium transport system. Interacts with Trk system potassium uptake protein TrkA.</text>
</comment>
<organism evidence="13 14">
    <name type="scientific">Terasakiella brassicae</name>
    <dbReference type="NCBI Taxonomy" id="1634917"/>
    <lineage>
        <taxon>Bacteria</taxon>
        <taxon>Pseudomonadati</taxon>
        <taxon>Pseudomonadota</taxon>
        <taxon>Alphaproteobacteria</taxon>
        <taxon>Rhodospirillales</taxon>
        <taxon>Terasakiellaceae</taxon>
        <taxon>Terasakiella</taxon>
    </lineage>
</organism>
<dbReference type="InterPro" id="IPR004772">
    <property type="entry name" value="TrkH"/>
</dbReference>
<evidence type="ECO:0000256" key="1">
    <source>
        <dbReference type="ARBA" id="ARBA00004651"/>
    </source>
</evidence>
<keyword evidence="5 12" id="KW-0812">Transmembrane</keyword>
<keyword evidence="3 10" id="KW-1003">Cell membrane</keyword>
<dbReference type="PANTHER" id="PTHR32024:SF3">
    <property type="entry name" value="TRK SYSTEM POTASSIUM UPTAKE PROTEIN"/>
    <property type="match status" value="1"/>
</dbReference>
<feature type="binding site" evidence="11">
    <location>
        <position position="90"/>
    </location>
    <ligand>
        <name>K(+)</name>
        <dbReference type="ChEBI" id="CHEBI:29103"/>
    </ligand>
</feature>
<gene>
    <name evidence="13" type="ORF">GCM10011332_00870</name>
</gene>
<feature type="binding site" evidence="11">
    <location>
        <position position="198"/>
    </location>
    <ligand>
        <name>K(+)</name>
        <dbReference type="ChEBI" id="CHEBI:29103"/>
    </ligand>
</feature>
<evidence type="ECO:0000256" key="2">
    <source>
        <dbReference type="ARBA" id="ARBA00022448"/>
    </source>
</evidence>
<dbReference type="GO" id="GO:0046872">
    <property type="term" value="F:metal ion binding"/>
    <property type="evidence" value="ECO:0007669"/>
    <property type="project" value="UniProtKB-KW"/>
</dbReference>
<feature type="transmembrane region" description="Helical" evidence="12">
    <location>
        <begin position="20"/>
        <end position="39"/>
    </location>
</feature>
<feature type="binding site" evidence="11">
    <location>
        <position position="410"/>
    </location>
    <ligand>
        <name>K(+)</name>
        <dbReference type="ChEBI" id="CHEBI:29103"/>
    </ligand>
</feature>
<keyword evidence="7 12" id="KW-1133">Transmembrane helix</keyword>
<keyword evidence="4 10" id="KW-0633">Potassium transport</keyword>
<comment type="similarity">
    <text evidence="10">Belongs to the TrkH potassium transport family.</text>
</comment>
<keyword evidence="6 10" id="KW-0630">Potassium</keyword>
<dbReference type="Pfam" id="PF02386">
    <property type="entry name" value="TrkH"/>
    <property type="match status" value="1"/>
</dbReference>
<evidence type="ECO:0000256" key="7">
    <source>
        <dbReference type="ARBA" id="ARBA00022989"/>
    </source>
</evidence>
<evidence type="ECO:0000256" key="3">
    <source>
        <dbReference type="ARBA" id="ARBA00022475"/>
    </source>
</evidence>
<reference evidence="13" key="1">
    <citation type="journal article" date="2014" name="Int. J. Syst. Evol. Microbiol.">
        <title>Complete genome sequence of Corynebacterium casei LMG S-19264T (=DSM 44701T), isolated from a smear-ripened cheese.</title>
        <authorList>
            <consortium name="US DOE Joint Genome Institute (JGI-PGF)"/>
            <person name="Walter F."/>
            <person name="Albersmeier A."/>
            <person name="Kalinowski J."/>
            <person name="Ruckert C."/>
        </authorList>
    </citation>
    <scope>NUCLEOTIDE SEQUENCE</scope>
    <source>
        <strain evidence="13">CGMCC 1.15254</strain>
    </source>
</reference>
<feature type="binding site" evidence="11">
    <location>
        <position position="411"/>
    </location>
    <ligand>
        <name>K(+)</name>
        <dbReference type="ChEBI" id="CHEBI:29103"/>
    </ligand>
</feature>
<evidence type="ECO:0000313" key="13">
    <source>
        <dbReference type="EMBL" id="GGF51489.1"/>
    </source>
</evidence>
<feature type="binding site" evidence="11">
    <location>
        <position position="294"/>
    </location>
    <ligand>
        <name>K(+)</name>
        <dbReference type="ChEBI" id="CHEBI:29103"/>
    </ligand>
</feature>
<evidence type="ECO:0000256" key="11">
    <source>
        <dbReference type="PIRSR" id="PIRSR006247-1"/>
    </source>
</evidence>
<feature type="transmembrane region" description="Helical" evidence="12">
    <location>
        <begin position="275"/>
        <end position="297"/>
    </location>
</feature>
<name>A0A917BP66_9PROT</name>
<dbReference type="GO" id="GO:0005886">
    <property type="term" value="C:plasma membrane"/>
    <property type="evidence" value="ECO:0007669"/>
    <property type="project" value="UniProtKB-SubCell"/>
</dbReference>
<protein>
    <recommendedName>
        <fullName evidence="10">Trk system potassium uptake protein</fullName>
    </recommendedName>
</protein>
<feature type="transmembrane region" description="Helical" evidence="12">
    <location>
        <begin position="309"/>
        <end position="332"/>
    </location>
</feature>
<keyword evidence="9 10" id="KW-0472">Membrane</keyword>
<feature type="transmembrane region" description="Helical" evidence="12">
    <location>
        <begin position="215"/>
        <end position="238"/>
    </location>
</feature>
<feature type="transmembrane region" description="Helical" evidence="12">
    <location>
        <begin position="51"/>
        <end position="72"/>
    </location>
</feature>
<feature type="transmembrane region" description="Helical" evidence="12">
    <location>
        <begin position="112"/>
        <end position="132"/>
    </location>
</feature>
<evidence type="ECO:0000256" key="5">
    <source>
        <dbReference type="ARBA" id="ARBA00022692"/>
    </source>
</evidence>
<accession>A0A917BP66</accession>
<evidence type="ECO:0000256" key="10">
    <source>
        <dbReference type="PIRNR" id="PIRNR006247"/>
    </source>
</evidence>
<proteinExistence type="inferred from homology"/>
<dbReference type="PANTHER" id="PTHR32024">
    <property type="entry name" value="TRK SYSTEM POTASSIUM UPTAKE PROTEIN TRKG-RELATED"/>
    <property type="match status" value="1"/>
</dbReference>
<evidence type="ECO:0000256" key="6">
    <source>
        <dbReference type="ARBA" id="ARBA00022958"/>
    </source>
</evidence>
<dbReference type="InterPro" id="IPR003445">
    <property type="entry name" value="Cat_transpt"/>
</dbReference>
<keyword evidence="2 10" id="KW-0813">Transport</keyword>
<dbReference type="AlphaFoldDB" id="A0A917BP66"/>
<evidence type="ECO:0000256" key="9">
    <source>
        <dbReference type="ARBA" id="ARBA00023136"/>
    </source>
</evidence>